<dbReference type="GO" id="GO:0007023">
    <property type="term" value="P:post-chaperonin tubulin folding pathway"/>
    <property type="evidence" value="ECO:0007669"/>
    <property type="project" value="InterPro"/>
</dbReference>
<sequence length="321" mass="35599">MSETKWTFSQKFYADFNVTASELALRLDAMKSRSIVSPDAMQTIASDLSRMTKSLSDATGSLPSYDQRQCELQLKALEKNAEDLRGASTSTPKFSFKRRPTKPKVPAEPVSTAGVAPTHTRPSTSISSARTLSSFSHRYLTIANLDAKDSSEEVSISDLDNCIVNLLPKGGDDRTKITAFHVRRLSKCVLVLPHISGSILLYDLSECVVVTGCHQFRMHNSTSVDVYLAIESNPIIEHCSNIRFTGYPTSLASDVVRQDSNHFTVQDFSHIRPTPSPNWSVLSEEESEPRWPVSEVDDQSLSKELQRMLQIRRGGSVEGTL</sequence>
<dbReference type="InterPro" id="IPR038397">
    <property type="entry name" value="TBCC_N_sf"/>
</dbReference>
<keyword evidence="3" id="KW-0963">Cytoplasm</keyword>
<feature type="region of interest" description="Disordered" evidence="6">
    <location>
        <begin position="86"/>
        <end position="127"/>
    </location>
</feature>
<dbReference type="AlphaFoldDB" id="A0A0D0DML8"/>
<dbReference type="STRING" id="930991.A0A0D0DML8"/>
<dbReference type="InParanoid" id="A0A0D0DML8"/>
<dbReference type="InterPro" id="IPR027684">
    <property type="entry name" value="TBCC"/>
</dbReference>
<comment type="subunit">
    <text evidence="5">Supercomplex made of cofactors A to E. Cofactors A and D function by capturing and stabilizing tubulin in a quasi-native conformation. Cofactor E binds to the cofactor D-tubulin complex; interaction with cofactor C then causes the release of tubulin polypeptides that are committed to the native state.</text>
</comment>
<reference evidence="9" key="2">
    <citation type="submission" date="2015-01" db="EMBL/GenBank/DDBJ databases">
        <title>Evolutionary Origins and Diversification of the Mycorrhizal Mutualists.</title>
        <authorList>
            <consortium name="DOE Joint Genome Institute"/>
            <consortium name="Mycorrhizal Genomics Consortium"/>
            <person name="Kohler A."/>
            <person name="Kuo A."/>
            <person name="Nagy L.G."/>
            <person name="Floudas D."/>
            <person name="Copeland A."/>
            <person name="Barry K.W."/>
            <person name="Cichocki N."/>
            <person name="Veneault-Fourrey C."/>
            <person name="LaButti K."/>
            <person name="Lindquist E.A."/>
            <person name="Lipzen A."/>
            <person name="Lundell T."/>
            <person name="Morin E."/>
            <person name="Murat C."/>
            <person name="Riley R."/>
            <person name="Ohm R."/>
            <person name="Sun H."/>
            <person name="Tunlid A."/>
            <person name="Henrissat B."/>
            <person name="Grigoriev I.V."/>
            <person name="Hibbett D.S."/>
            <person name="Martin F."/>
        </authorList>
    </citation>
    <scope>NUCLEOTIDE SEQUENCE [LARGE SCALE GENOMIC DNA]</scope>
    <source>
        <strain evidence="9">Ve08.2h10</strain>
    </source>
</reference>
<dbReference type="Pfam" id="PF07986">
    <property type="entry name" value="TBCC"/>
    <property type="match status" value="1"/>
</dbReference>
<evidence type="ECO:0000256" key="4">
    <source>
        <dbReference type="ARBA" id="ARBA00022990"/>
    </source>
</evidence>
<gene>
    <name evidence="8" type="ORF">PAXRUDRAFT_829544</name>
</gene>
<protein>
    <submittedName>
        <fullName evidence="8">Unplaced genomic scaffold scaffold_410, whole genome shotgun sequence</fullName>
    </submittedName>
</protein>
<dbReference type="GO" id="GO:0007021">
    <property type="term" value="P:tubulin complex assembly"/>
    <property type="evidence" value="ECO:0007669"/>
    <property type="project" value="TreeGrafter"/>
</dbReference>
<dbReference type="Proteomes" id="UP000054538">
    <property type="component" value="Unassembled WGS sequence"/>
</dbReference>
<dbReference type="InterPro" id="IPR031925">
    <property type="entry name" value="TBCC_N"/>
</dbReference>
<dbReference type="HOGENOM" id="CLU_032612_0_0_1"/>
<proteinExistence type="inferred from homology"/>
<dbReference type="InterPro" id="IPR016098">
    <property type="entry name" value="CAP/MinC_C"/>
</dbReference>
<dbReference type="Gene3D" id="2.160.20.70">
    <property type="match status" value="1"/>
</dbReference>
<dbReference type="PANTHER" id="PTHR15139:SF0">
    <property type="entry name" value="TUBULIN-SPECIFIC CHAPERONE C"/>
    <property type="match status" value="1"/>
</dbReference>
<evidence type="ECO:0000256" key="2">
    <source>
        <dbReference type="ARBA" id="ARBA00008848"/>
    </source>
</evidence>
<name>A0A0D0DML8_9AGAM</name>
<dbReference type="InterPro" id="IPR017901">
    <property type="entry name" value="C-CAP_CF_C-like"/>
</dbReference>
<dbReference type="PROSITE" id="PS51329">
    <property type="entry name" value="C_CAP_COFACTOR_C"/>
    <property type="match status" value="1"/>
</dbReference>
<evidence type="ECO:0000313" key="9">
    <source>
        <dbReference type="Proteomes" id="UP000054538"/>
    </source>
</evidence>
<dbReference type="Gene3D" id="1.20.58.1250">
    <property type="entry name" value="Tubulin Binding Cofactor C, N-terminal domain"/>
    <property type="match status" value="1"/>
</dbReference>
<dbReference type="GO" id="GO:0005737">
    <property type="term" value="C:cytoplasm"/>
    <property type="evidence" value="ECO:0007669"/>
    <property type="project" value="UniProtKB-SubCell"/>
</dbReference>
<keyword evidence="4" id="KW-0007">Acetylation</keyword>
<dbReference type="PANTHER" id="PTHR15139">
    <property type="entry name" value="TUBULIN FOLDING COFACTOR C"/>
    <property type="match status" value="1"/>
</dbReference>
<evidence type="ECO:0000259" key="7">
    <source>
        <dbReference type="PROSITE" id="PS51329"/>
    </source>
</evidence>
<dbReference type="Pfam" id="PF16752">
    <property type="entry name" value="TBCC_N"/>
    <property type="match status" value="1"/>
</dbReference>
<dbReference type="FunCoup" id="A0A0D0DML8">
    <property type="interactions" value="293"/>
</dbReference>
<evidence type="ECO:0000256" key="3">
    <source>
        <dbReference type="ARBA" id="ARBA00022490"/>
    </source>
</evidence>
<organism evidence="8 9">
    <name type="scientific">Paxillus rubicundulus Ve08.2h10</name>
    <dbReference type="NCBI Taxonomy" id="930991"/>
    <lineage>
        <taxon>Eukaryota</taxon>
        <taxon>Fungi</taxon>
        <taxon>Dikarya</taxon>
        <taxon>Basidiomycota</taxon>
        <taxon>Agaricomycotina</taxon>
        <taxon>Agaricomycetes</taxon>
        <taxon>Agaricomycetidae</taxon>
        <taxon>Boletales</taxon>
        <taxon>Paxilineae</taxon>
        <taxon>Paxillaceae</taxon>
        <taxon>Paxillus</taxon>
    </lineage>
</organism>
<feature type="domain" description="C-CAP/cofactor C-like" evidence="7">
    <location>
        <begin position="117"/>
        <end position="265"/>
    </location>
</feature>
<dbReference type="InterPro" id="IPR012945">
    <property type="entry name" value="Tubulin-bd_cofactor_C_dom"/>
</dbReference>
<evidence type="ECO:0000256" key="5">
    <source>
        <dbReference type="ARBA" id="ARBA00026055"/>
    </source>
</evidence>
<dbReference type="EMBL" id="KN825232">
    <property type="protein sequence ID" value="KIK92898.1"/>
    <property type="molecule type" value="Genomic_DNA"/>
</dbReference>
<accession>A0A0D0DML8</accession>
<dbReference type="OrthoDB" id="194775at2759"/>
<evidence type="ECO:0000256" key="6">
    <source>
        <dbReference type="SAM" id="MobiDB-lite"/>
    </source>
</evidence>
<reference evidence="8 9" key="1">
    <citation type="submission" date="2014-04" db="EMBL/GenBank/DDBJ databases">
        <authorList>
            <consortium name="DOE Joint Genome Institute"/>
            <person name="Kuo A."/>
            <person name="Kohler A."/>
            <person name="Jargeat P."/>
            <person name="Nagy L.G."/>
            <person name="Floudas D."/>
            <person name="Copeland A."/>
            <person name="Barry K.W."/>
            <person name="Cichocki N."/>
            <person name="Veneault-Fourrey C."/>
            <person name="LaButti K."/>
            <person name="Lindquist E.A."/>
            <person name="Lipzen A."/>
            <person name="Lundell T."/>
            <person name="Morin E."/>
            <person name="Murat C."/>
            <person name="Sun H."/>
            <person name="Tunlid A."/>
            <person name="Henrissat B."/>
            <person name="Grigoriev I.V."/>
            <person name="Hibbett D.S."/>
            <person name="Martin F."/>
            <person name="Nordberg H.P."/>
            <person name="Cantor M.N."/>
            <person name="Hua S.X."/>
        </authorList>
    </citation>
    <scope>NUCLEOTIDE SEQUENCE [LARGE SCALE GENOMIC DNA]</scope>
    <source>
        <strain evidence="8 9">Ve08.2h10</strain>
    </source>
</reference>
<evidence type="ECO:0000256" key="1">
    <source>
        <dbReference type="ARBA" id="ARBA00004496"/>
    </source>
</evidence>
<evidence type="ECO:0000313" key="8">
    <source>
        <dbReference type="EMBL" id="KIK92898.1"/>
    </source>
</evidence>
<comment type="subcellular location">
    <subcellularLocation>
        <location evidence="1">Cytoplasm</location>
    </subcellularLocation>
</comment>
<keyword evidence="9" id="KW-1185">Reference proteome</keyword>
<dbReference type="GO" id="GO:0015631">
    <property type="term" value="F:tubulin binding"/>
    <property type="evidence" value="ECO:0007669"/>
    <property type="project" value="InterPro"/>
</dbReference>
<comment type="similarity">
    <text evidence="2">Belongs to the TBCC family.</text>
</comment>